<organism evidence="3 4">
    <name type="scientific">Aulographum hederae CBS 113979</name>
    <dbReference type="NCBI Taxonomy" id="1176131"/>
    <lineage>
        <taxon>Eukaryota</taxon>
        <taxon>Fungi</taxon>
        <taxon>Dikarya</taxon>
        <taxon>Ascomycota</taxon>
        <taxon>Pezizomycotina</taxon>
        <taxon>Dothideomycetes</taxon>
        <taxon>Pleosporomycetidae</taxon>
        <taxon>Aulographales</taxon>
        <taxon>Aulographaceae</taxon>
    </lineage>
</organism>
<evidence type="ECO:0000313" key="3">
    <source>
        <dbReference type="EMBL" id="KAF1984863.1"/>
    </source>
</evidence>
<keyword evidence="2" id="KW-1133">Transmembrane helix</keyword>
<accession>A0A6G1GV77</accession>
<keyword evidence="4" id="KW-1185">Reference proteome</keyword>
<proteinExistence type="predicted"/>
<dbReference type="Proteomes" id="UP000800041">
    <property type="component" value="Unassembled WGS sequence"/>
</dbReference>
<feature type="transmembrane region" description="Helical" evidence="2">
    <location>
        <begin position="166"/>
        <end position="188"/>
    </location>
</feature>
<dbReference type="EMBL" id="ML977165">
    <property type="protein sequence ID" value="KAF1984863.1"/>
    <property type="molecule type" value="Genomic_DNA"/>
</dbReference>
<sequence length="189" mass="21208">MDWRRRRGVVFITNLYYLTALSHLHITKVDSSVILTSHPSPHSFSKLPFPSPRRLSLNISLLKSSSSSSKPQAQATAQQQQPQTPQTPQSPRTLAYGGKGAFRRGRALRARPRPRLQGRGVGGWRRALRRGRRRRARLVARGKLVALGIGPRRSDPRARCLGGGGLTYLLVCMCVCLCVYVYMCVLWLF</sequence>
<evidence type="ECO:0000313" key="4">
    <source>
        <dbReference type="Proteomes" id="UP000800041"/>
    </source>
</evidence>
<name>A0A6G1GV77_9PEZI</name>
<gene>
    <name evidence="3" type="ORF">K402DRAFT_119936</name>
</gene>
<evidence type="ECO:0000256" key="1">
    <source>
        <dbReference type="SAM" id="MobiDB-lite"/>
    </source>
</evidence>
<feature type="compositionally biased region" description="Low complexity" evidence="1">
    <location>
        <begin position="63"/>
        <end position="91"/>
    </location>
</feature>
<dbReference type="AlphaFoldDB" id="A0A6G1GV77"/>
<protein>
    <submittedName>
        <fullName evidence="3">Uncharacterized protein</fullName>
    </submittedName>
</protein>
<keyword evidence="2" id="KW-0812">Transmembrane</keyword>
<evidence type="ECO:0000256" key="2">
    <source>
        <dbReference type="SAM" id="Phobius"/>
    </source>
</evidence>
<feature type="region of interest" description="Disordered" evidence="1">
    <location>
        <begin position="63"/>
        <end position="97"/>
    </location>
</feature>
<keyword evidence="2" id="KW-0472">Membrane</keyword>
<reference evidence="3" key="1">
    <citation type="journal article" date="2020" name="Stud. Mycol.">
        <title>101 Dothideomycetes genomes: a test case for predicting lifestyles and emergence of pathogens.</title>
        <authorList>
            <person name="Haridas S."/>
            <person name="Albert R."/>
            <person name="Binder M."/>
            <person name="Bloem J."/>
            <person name="Labutti K."/>
            <person name="Salamov A."/>
            <person name="Andreopoulos B."/>
            <person name="Baker S."/>
            <person name="Barry K."/>
            <person name="Bills G."/>
            <person name="Bluhm B."/>
            <person name="Cannon C."/>
            <person name="Castanera R."/>
            <person name="Culley D."/>
            <person name="Daum C."/>
            <person name="Ezra D."/>
            <person name="Gonzalez J."/>
            <person name="Henrissat B."/>
            <person name="Kuo A."/>
            <person name="Liang C."/>
            <person name="Lipzen A."/>
            <person name="Lutzoni F."/>
            <person name="Magnuson J."/>
            <person name="Mondo S."/>
            <person name="Nolan M."/>
            <person name="Ohm R."/>
            <person name="Pangilinan J."/>
            <person name="Park H.-J."/>
            <person name="Ramirez L."/>
            <person name="Alfaro M."/>
            <person name="Sun H."/>
            <person name="Tritt A."/>
            <person name="Yoshinaga Y."/>
            <person name="Zwiers L.-H."/>
            <person name="Turgeon B."/>
            <person name="Goodwin S."/>
            <person name="Spatafora J."/>
            <person name="Crous P."/>
            <person name="Grigoriev I."/>
        </authorList>
    </citation>
    <scope>NUCLEOTIDE SEQUENCE</scope>
    <source>
        <strain evidence="3">CBS 113979</strain>
    </source>
</reference>